<organism evidence="1 2">
    <name type="scientific">Ajellomyces capsulatus (strain H88)</name>
    <name type="common">Darling's disease fungus</name>
    <name type="synonym">Histoplasma capsulatum</name>
    <dbReference type="NCBI Taxonomy" id="544711"/>
    <lineage>
        <taxon>Eukaryota</taxon>
        <taxon>Fungi</taxon>
        <taxon>Dikarya</taxon>
        <taxon>Ascomycota</taxon>
        <taxon>Pezizomycotina</taxon>
        <taxon>Eurotiomycetes</taxon>
        <taxon>Eurotiomycetidae</taxon>
        <taxon>Onygenales</taxon>
        <taxon>Ajellomycetaceae</taxon>
        <taxon>Histoplasma</taxon>
    </lineage>
</organism>
<proteinExistence type="predicted"/>
<protein>
    <submittedName>
        <fullName evidence="1">Uncharacterized protein</fullName>
    </submittedName>
</protein>
<name>A0A8A1LM02_AJEC8</name>
<gene>
    <name evidence="1" type="ORF">I7I53_08637</name>
</gene>
<dbReference type="VEuPathDB" id="FungiDB:I7I53_08637"/>
<dbReference type="AlphaFoldDB" id="A0A8A1LM02"/>
<reference evidence="1" key="1">
    <citation type="submission" date="2021-01" db="EMBL/GenBank/DDBJ databases">
        <title>Chromosome-level genome assembly of a human fungal pathogen reveals clustering of transcriptionally co-regulated genes.</title>
        <authorList>
            <person name="Voorhies M."/>
            <person name="Cohen S."/>
            <person name="Shea T.P."/>
            <person name="Petrus S."/>
            <person name="Munoz J.F."/>
            <person name="Poplawski S."/>
            <person name="Goldman W.E."/>
            <person name="Michael T."/>
            <person name="Cuomo C.A."/>
            <person name="Sil A."/>
            <person name="Beyhan S."/>
        </authorList>
    </citation>
    <scope>NUCLEOTIDE SEQUENCE</scope>
    <source>
        <strain evidence="1">H88</strain>
    </source>
</reference>
<evidence type="ECO:0000313" key="1">
    <source>
        <dbReference type="EMBL" id="QSS52877.1"/>
    </source>
</evidence>
<dbReference type="EMBL" id="CP069103">
    <property type="protein sequence ID" value="QSS52877.1"/>
    <property type="molecule type" value="Genomic_DNA"/>
</dbReference>
<dbReference type="Proteomes" id="UP000663419">
    <property type="component" value="Chromosome 2"/>
</dbReference>
<accession>A0A8A1LM02</accession>
<sequence length="28" mass="3058">MTTTLSLCISLTANLLFSELEIIVICSQ</sequence>
<evidence type="ECO:0000313" key="2">
    <source>
        <dbReference type="Proteomes" id="UP000663419"/>
    </source>
</evidence>